<reference evidence="2" key="1">
    <citation type="submission" date="2006-10" db="EMBL/GenBank/DDBJ databases">
        <title>Complete sequence of Solibacter usitatus Ellin6076.</title>
        <authorList>
            <consortium name="US DOE Joint Genome Institute"/>
            <person name="Copeland A."/>
            <person name="Lucas S."/>
            <person name="Lapidus A."/>
            <person name="Barry K."/>
            <person name="Detter J.C."/>
            <person name="Glavina del Rio T."/>
            <person name="Hammon N."/>
            <person name="Israni S."/>
            <person name="Dalin E."/>
            <person name="Tice H."/>
            <person name="Pitluck S."/>
            <person name="Thompson L.S."/>
            <person name="Brettin T."/>
            <person name="Bruce D."/>
            <person name="Han C."/>
            <person name="Tapia R."/>
            <person name="Gilna P."/>
            <person name="Schmutz J."/>
            <person name="Larimer F."/>
            <person name="Land M."/>
            <person name="Hauser L."/>
            <person name="Kyrpides N."/>
            <person name="Mikhailova N."/>
            <person name="Janssen P.H."/>
            <person name="Kuske C.R."/>
            <person name="Richardson P."/>
        </authorList>
    </citation>
    <scope>NUCLEOTIDE SEQUENCE</scope>
    <source>
        <strain evidence="2">Ellin6076</strain>
    </source>
</reference>
<feature type="transmembrane region" description="Helical" evidence="1">
    <location>
        <begin position="99"/>
        <end position="119"/>
    </location>
</feature>
<keyword evidence="1" id="KW-0812">Transmembrane</keyword>
<proteinExistence type="predicted"/>
<keyword evidence="1" id="KW-1133">Transmembrane helix</keyword>
<dbReference type="STRING" id="234267.Acid_3571"/>
<feature type="transmembrane region" description="Helical" evidence="1">
    <location>
        <begin position="65"/>
        <end position="87"/>
    </location>
</feature>
<dbReference type="GO" id="GO:0016020">
    <property type="term" value="C:membrane"/>
    <property type="evidence" value="ECO:0007669"/>
    <property type="project" value="InterPro"/>
</dbReference>
<keyword evidence="1" id="KW-0472">Membrane</keyword>
<dbReference type="EMBL" id="CP000473">
    <property type="protein sequence ID" value="ABJ84543.1"/>
    <property type="molecule type" value="Genomic_DNA"/>
</dbReference>
<evidence type="ECO:0000256" key="1">
    <source>
        <dbReference type="SAM" id="Phobius"/>
    </source>
</evidence>
<accession>Q020U6</accession>
<dbReference type="Pfam" id="PF01066">
    <property type="entry name" value="CDP-OH_P_transf"/>
    <property type="match status" value="1"/>
</dbReference>
<dbReference type="InParanoid" id="Q020U6"/>
<gene>
    <name evidence="2" type="ordered locus">Acid_3571</name>
</gene>
<dbReference type="eggNOG" id="COG0558">
    <property type="taxonomic scope" value="Bacteria"/>
</dbReference>
<dbReference type="HOGENOM" id="CLU_077956_0_0_0"/>
<organism evidence="2">
    <name type="scientific">Solibacter usitatus (strain Ellin6076)</name>
    <dbReference type="NCBI Taxonomy" id="234267"/>
    <lineage>
        <taxon>Bacteria</taxon>
        <taxon>Pseudomonadati</taxon>
        <taxon>Acidobacteriota</taxon>
        <taxon>Terriglobia</taxon>
        <taxon>Bryobacterales</taxon>
        <taxon>Solibacteraceae</taxon>
        <taxon>Candidatus Solibacter</taxon>
    </lineage>
</organism>
<dbReference type="InterPro" id="IPR000462">
    <property type="entry name" value="CDP-OH_P_trans"/>
</dbReference>
<evidence type="ECO:0008006" key="3">
    <source>
        <dbReference type="Google" id="ProtNLM"/>
    </source>
</evidence>
<name>Q020U6_SOLUE</name>
<dbReference type="GO" id="GO:0008654">
    <property type="term" value="P:phospholipid biosynthetic process"/>
    <property type="evidence" value="ECO:0007669"/>
    <property type="project" value="InterPro"/>
</dbReference>
<dbReference type="OrthoDB" id="116551at2"/>
<dbReference type="Gene3D" id="1.20.120.1760">
    <property type="match status" value="1"/>
</dbReference>
<dbReference type="GO" id="GO:0016780">
    <property type="term" value="F:phosphotransferase activity, for other substituted phosphate groups"/>
    <property type="evidence" value="ECO:0007669"/>
    <property type="project" value="InterPro"/>
</dbReference>
<feature type="transmembrane region" description="Helical" evidence="1">
    <location>
        <begin position="189"/>
        <end position="211"/>
    </location>
</feature>
<protein>
    <recommendedName>
        <fullName evidence="3">CDP-alcohol phosphatidyltransferase</fullName>
    </recommendedName>
</protein>
<dbReference type="AlphaFoldDB" id="Q020U6"/>
<evidence type="ECO:0000313" key="2">
    <source>
        <dbReference type="EMBL" id="ABJ84543.1"/>
    </source>
</evidence>
<sequence precursor="true">MPTQTFKDAERKQLSMLAAVEKKTLIWLAHRMPAWVNSDHLTVLGFVAMFAAGLLYWAARWDRRALLGVIAALAVNWFGDSLDGTLARVRNHLRPRYGFYVDHICDAIGTFLLLGGLGLSGYMSLPVALCLIIAYFLLSIEVYLTTYTIGTFHLSFWSFGPTELRLLLCIGNIALFYRPVVGLFGHKFLLFDVGGVIGIAGMAMMLVWAAARHTRQLYNAERLP</sequence>
<dbReference type="KEGG" id="sus:Acid_3571"/>
<dbReference type="InterPro" id="IPR043130">
    <property type="entry name" value="CDP-OH_PTrfase_TM_dom"/>
</dbReference>
<feature type="transmembrane region" description="Helical" evidence="1">
    <location>
        <begin position="41"/>
        <end position="59"/>
    </location>
</feature>